<dbReference type="CDD" id="cd00057">
    <property type="entry name" value="FA58C"/>
    <property type="match status" value="1"/>
</dbReference>
<accession>A0AAU9WKW7</accession>
<dbReference type="PANTHER" id="PTHR24543">
    <property type="entry name" value="MULTICOPPER OXIDASE-RELATED"/>
    <property type="match status" value="1"/>
</dbReference>
<evidence type="ECO:0000259" key="1">
    <source>
        <dbReference type="PROSITE" id="PS50022"/>
    </source>
</evidence>
<dbReference type="InterPro" id="IPR000421">
    <property type="entry name" value="FA58C"/>
</dbReference>
<dbReference type="Proteomes" id="UP001159428">
    <property type="component" value="Unassembled WGS sequence"/>
</dbReference>
<dbReference type="InterPro" id="IPR002350">
    <property type="entry name" value="Kazal_dom"/>
</dbReference>
<evidence type="ECO:0000313" key="4">
    <source>
        <dbReference type="Proteomes" id="UP001159428"/>
    </source>
</evidence>
<name>A0AAU9WKW7_9CNID</name>
<dbReference type="Pfam" id="PF07648">
    <property type="entry name" value="Kazal_2"/>
    <property type="match status" value="2"/>
</dbReference>
<dbReference type="InterPro" id="IPR036058">
    <property type="entry name" value="Kazal_dom_sf"/>
</dbReference>
<feature type="domain" description="Kazal-like" evidence="2">
    <location>
        <begin position="339"/>
        <end position="386"/>
    </location>
</feature>
<dbReference type="CDD" id="cd00104">
    <property type="entry name" value="KAZAL_FS"/>
    <property type="match status" value="2"/>
</dbReference>
<dbReference type="Gene3D" id="2.60.120.260">
    <property type="entry name" value="Galactose-binding domain-like"/>
    <property type="match status" value="2"/>
</dbReference>
<comment type="caution">
    <text evidence="3">The sequence shown here is derived from an EMBL/GenBank/DDBJ whole genome shotgun (WGS) entry which is preliminary data.</text>
</comment>
<dbReference type="Pfam" id="PF00754">
    <property type="entry name" value="F5_F8_type_C"/>
    <property type="match status" value="1"/>
</dbReference>
<organism evidence="3 4">
    <name type="scientific">Pocillopora meandrina</name>
    <dbReference type="NCBI Taxonomy" id="46732"/>
    <lineage>
        <taxon>Eukaryota</taxon>
        <taxon>Metazoa</taxon>
        <taxon>Cnidaria</taxon>
        <taxon>Anthozoa</taxon>
        <taxon>Hexacorallia</taxon>
        <taxon>Scleractinia</taxon>
        <taxon>Astrocoeniina</taxon>
        <taxon>Pocilloporidae</taxon>
        <taxon>Pocillopora</taxon>
    </lineage>
</organism>
<sequence length="632" mass="71687">MAFIVTFSCRKLGKPITALLPEMKPTITFKCEKPLPKLFTGEVDLFSVSLKELDHCDARQGYFLGTLTCGHTKSFKTSELLIKDVETYQILGIARKRDKSHRLAERCSQIRTYAARLYLHFCDPVILSNGTKCVKEACPMSLQVFLHNNLFPLLWSNVLEKDKNHAAQHAWLIDTASPRSSKKPGSFWCASGDSQKEAYLMVLLSEPAYAISAIATQGAVIERSWVSSYLFYGRFVNGPYYPATDDKGHIKEFKGNSDQSSIVRHWLKHQLYATWVFIYPTSYVGRMCMSVEIYGCRTGDISMLTPFSSKQRQREDCKKRCHAPFSRCVNNSRSEEECECIQECPKVTKEVCGSDNVTYDNECLLKKAACEKYTGIQIVRKRPCTACISSLGLEDGQIRDKQISASSELDKHHAAKQGRVSLISSPQDSSWCSAPTHDMGTQYLQVDLLSVYVLSGFSTQGAVTEKFWVSRYLVRYSLDGTDWILIEVYEKKESHKGRSKQFQGNTNQSSIVHHWLKPRIDARFVRFSPTSFFGQRCMRVELYGCKESHLYTDKGKICYKLCCNKKCSSPFSRCVKHKGNQEKCECIQECPKAVKQVCASDNVTYDNECLLKKTACEKEEELTLVKNGTCTG</sequence>
<feature type="domain" description="Kazal-like" evidence="2">
    <location>
        <begin position="585"/>
        <end position="632"/>
    </location>
</feature>
<dbReference type="SMART" id="SM00280">
    <property type="entry name" value="KAZAL"/>
    <property type="match status" value="2"/>
</dbReference>
<dbReference type="AlphaFoldDB" id="A0AAU9WKW7"/>
<dbReference type="Gene3D" id="3.30.60.30">
    <property type="match status" value="2"/>
</dbReference>
<keyword evidence="4" id="KW-1185">Reference proteome</keyword>
<evidence type="ECO:0008006" key="5">
    <source>
        <dbReference type="Google" id="ProtNLM"/>
    </source>
</evidence>
<gene>
    <name evidence="3" type="ORF">PMEA_00007541</name>
</gene>
<protein>
    <recommendedName>
        <fullName evidence="5">F5/8 type C domain-containing protein</fullName>
    </recommendedName>
</protein>
<feature type="non-terminal residue" evidence="3">
    <location>
        <position position="632"/>
    </location>
</feature>
<proteinExistence type="predicted"/>
<dbReference type="SMART" id="SM00231">
    <property type="entry name" value="FA58C"/>
    <property type="match status" value="1"/>
</dbReference>
<feature type="domain" description="F5/8 type C" evidence="1">
    <location>
        <begin position="387"/>
        <end position="545"/>
    </location>
</feature>
<dbReference type="InterPro" id="IPR008979">
    <property type="entry name" value="Galactose-bd-like_sf"/>
</dbReference>
<dbReference type="PROSITE" id="PS51465">
    <property type="entry name" value="KAZAL_2"/>
    <property type="match status" value="2"/>
</dbReference>
<dbReference type="PROSITE" id="PS50022">
    <property type="entry name" value="FA58C_3"/>
    <property type="match status" value="1"/>
</dbReference>
<dbReference type="SUPFAM" id="SSF100895">
    <property type="entry name" value="Kazal-type serine protease inhibitors"/>
    <property type="match status" value="2"/>
</dbReference>
<dbReference type="EMBL" id="CALNXJ010000016">
    <property type="protein sequence ID" value="CAH3117533.1"/>
    <property type="molecule type" value="Genomic_DNA"/>
</dbReference>
<dbReference type="SUPFAM" id="SSF49785">
    <property type="entry name" value="Galactose-binding domain-like"/>
    <property type="match status" value="2"/>
</dbReference>
<evidence type="ECO:0000259" key="2">
    <source>
        <dbReference type="PROSITE" id="PS51465"/>
    </source>
</evidence>
<dbReference type="PROSITE" id="PS01286">
    <property type="entry name" value="FA58C_2"/>
    <property type="match status" value="1"/>
</dbReference>
<reference evidence="3 4" key="1">
    <citation type="submission" date="2022-05" db="EMBL/GenBank/DDBJ databases">
        <authorList>
            <consortium name="Genoscope - CEA"/>
            <person name="William W."/>
        </authorList>
    </citation>
    <scope>NUCLEOTIDE SEQUENCE [LARGE SCALE GENOMIC DNA]</scope>
</reference>
<evidence type="ECO:0000313" key="3">
    <source>
        <dbReference type="EMBL" id="CAH3117533.1"/>
    </source>
</evidence>